<accession>W0RMY5</accession>
<dbReference type="OrthoDB" id="9806869at2"/>
<proteinExistence type="predicted"/>
<sequence length="149" mass="16543">MSHDESLRDPLTHGVIGAFYDVYNTLAYGLSESLYARALEIELRQRGHQIAREVCFTVRYKGIEIGTQRIDMVVDGCIVVETKSTIDLHRGAPRQVLGYLRASGIPVGLLLHFGPEPSVRRITLDGWRGRVRDEVSTHGDPAAIDEISG</sequence>
<reference evidence="1 2" key="1">
    <citation type="journal article" date="2014" name="Genome Announc.">
        <title>Genome Sequence and Methylome of Soil Bacterium Gemmatirosa kalamazoonensis KBS708T, a Member of the Rarely Cultivated Gemmatimonadetes Phylum.</title>
        <authorList>
            <person name="Debruyn J.M."/>
            <person name="Radosevich M."/>
            <person name="Wommack K.E."/>
            <person name="Polson S.W."/>
            <person name="Hauser L.J."/>
            <person name="Fawaz M.N."/>
            <person name="Korlach J."/>
            <person name="Tsai Y.C."/>
        </authorList>
    </citation>
    <scope>NUCLEOTIDE SEQUENCE [LARGE SCALE GENOMIC DNA]</scope>
    <source>
        <strain evidence="1 2">KBS708</strain>
    </source>
</reference>
<gene>
    <name evidence="1" type="ORF">J421_4305</name>
</gene>
<dbReference type="AlphaFoldDB" id="W0RMY5"/>
<dbReference type="Pfam" id="PF13366">
    <property type="entry name" value="PDDEXK_3"/>
    <property type="match status" value="1"/>
</dbReference>
<dbReference type="Proteomes" id="UP000019151">
    <property type="component" value="Chromosome"/>
</dbReference>
<evidence type="ECO:0000313" key="2">
    <source>
        <dbReference type="Proteomes" id="UP000019151"/>
    </source>
</evidence>
<dbReference type="NCBIfam" id="TIGR04256">
    <property type="entry name" value="GxxExxY"/>
    <property type="match status" value="1"/>
</dbReference>
<dbReference type="RefSeq" id="WP_025413276.1">
    <property type="nucleotide sequence ID" value="NZ_CP007128.1"/>
</dbReference>
<dbReference type="eggNOG" id="COG0614">
    <property type="taxonomic scope" value="Bacteria"/>
</dbReference>
<dbReference type="HOGENOM" id="CLU_134960_0_1_0"/>
<evidence type="ECO:0000313" key="1">
    <source>
        <dbReference type="EMBL" id="AHG91842.1"/>
    </source>
</evidence>
<dbReference type="InterPro" id="IPR026350">
    <property type="entry name" value="GxxExxY"/>
</dbReference>
<dbReference type="InParanoid" id="W0RMY5"/>
<keyword evidence="2" id="KW-1185">Reference proteome</keyword>
<dbReference type="KEGG" id="gba:J421_4305"/>
<dbReference type="STRING" id="861299.J421_4305"/>
<name>W0RMY5_9BACT</name>
<protein>
    <submittedName>
        <fullName evidence="1">GxxExxY protein</fullName>
    </submittedName>
</protein>
<organism evidence="1 2">
    <name type="scientific">Gemmatirosa kalamazoonensis</name>
    <dbReference type="NCBI Taxonomy" id="861299"/>
    <lineage>
        <taxon>Bacteria</taxon>
        <taxon>Pseudomonadati</taxon>
        <taxon>Gemmatimonadota</taxon>
        <taxon>Gemmatimonadia</taxon>
        <taxon>Gemmatimonadales</taxon>
        <taxon>Gemmatimonadaceae</taxon>
        <taxon>Gemmatirosa</taxon>
    </lineage>
</organism>
<dbReference type="EMBL" id="CP007128">
    <property type="protein sequence ID" value="AHG91842.1"/>
    <property type="molecule type" value="Genomic_DNA"/>
</dbReference>